<keyword evidence="5 13" id="KW-0349">Heme</keyword>
<dbReference type="GO" id="GO:0005506">
    <property type="term" value="F:iron ion binding"/>
    <property type="evidence" value="ECO:0007669"/>
    <property type="project" value="InterPro"/>
</dbReference>
<sequence length="746" mass="81246">MAPAIPVTFTDILIVTSTLFFLHKAFRKVTSRSGVPTTPLRGPPSPNWLFGVHRDIVRAQDPGAVWENWRREYGLVYATPAPLGETRIALFDPKALAHFYARETWTYVNPRISKMIIENMFGPGILVAEGENHKRQRKALSPAFSNTAIRSLTPVFYDSAYKVKTVWDGLLESNPKEGAIIDVQYWMNRISLDSIGIAGFGHDFRTLSGAPSPVIDSFEAFGKLSNTLLGTLIFVLSPYVPLLGKIPTERKRLTDRVRGALTAIADELLEEGKGEGEEAGKKSIVGQIIRAEQGTNDLRLTREEVLAQNVLLLAGYETTSITLTWALIELSKNPDVQQKLRDELAGIGNQDATWEQFTNGLPYLEAVTLETLRLHPSVAITTRVASEDDVIPLGAPVETADGSPVSQILVRKGTYVCAPIHAINRSPALWGADAGEFRPERWLDVTGGGDREDAEHGRGAQAVKLNDSKLGAARELQGHKHLMTFIDGPRMCLGRGFALAEFKSVLSTLIKNYVFEWPHGEDKQILRYRTIVFRPRVEGEDGPRVPLRLAPTLAMSAFATMHFTKRTASLRRTVLCRQHYAAQQNQNHASQQMHTSHQNPSHYTSSHHTTGPQPYYFTPSRHIHTSHPAGKEADGKDERLSQGSASKTDDNKHPQDPHSQAARDAQKQGGSGAPLDAASGAPQLKGQSDMGPERSAPQAGVGSAKGSDPNAGVGMVEQVGSGSAGAENFGKGGSKGKEEPAAGDAV</sequence>
<dbReference type="GO" id="GO:0016705">
    <property type="term" value="F:oxidoreductase activity, acting on paired donors, with incorporation or reduction of molecular oxygen"/>
    <property type="evidence" value="ECO:0007669"/>
    <property type="project" value="InterPro"/>
</dbReference>
<evidence type="ECO:0000256" key="14">
    <source>
        <dbReference type="SAM" id="MobiDB-lite"/>
    </source>
</evidence>
<dbReference type="PANTHER" id="PTHR24305">
    <property type="entry name" value="CYTOCHROME P450"/>
    <property type="match status" value="1"/>
</dbReference>
<comment type="subcellular location">
    <subcellularLocation>
        <location evidence="2">Membrane</location>
    </subcellularLocation>
</comment>
<dbReference type="KEGG" id="scm:SCHCO_02594763"/>
<keyword evidence="6" id="KW-0812">Transmembrane</keyword>
<feature type="non-terminal residue" evidence="15">
    <location>
        <position position="746"/>
    </location>
</feature>
<feature type="compositionally biased region" description="Polar residues" evidence="14">
    <location>
        <begin position="593"/>
        <end position="612"/>
    </location>
</feature>
<evidence type="ECO:0000256" key="4">
    <source>
        <dbReference type="ARBA" id="ARBA00010617"/>
    </source>
</evidence>
<dbReference type="InParanoid" id="D8QLE4"/>
<dbReference type="EMBL" id="GL377318">
    <property type="protein sequence ID" value="EFI91246.1"/>
    <property type="molecule type" value="Genomic_DNA"/>
</dbReference>
<evidence type="ECO:0000256" key="7">
    <source>
        <dbReference type="ARBA" id="ARBA00022723"/>
    </source>
</evidence>
<dbReference type="SUPFAM" id="SSF48264">
    <property type="entry name" value="Cytochrome P450"/>
    <property type="match status" value="1"/>
</dbReference>
<keyword evidence="16" id="KW-1185">Reference proteome</keyword>
<evidence type="ECO:0000313" key="15">
    <source>
        <dbReference type="EMBL" id="EFI91246.1"/>
    </source>
</evidence>
<evidence type="ECO:0000256" key="9">
    <source>
        <dbReference type="ARBA" id="ARBA00023002"/>
    </source>
</evidence>
<comment type="similarity">
    <text evidence="4">Belongs to the cytochrome P450 family.</text>
</comment>
<dbReference type="GO" id="GO:0016020">
    <property type="term" value="C:membrane"/>
    <property type="evidence" value="ECO:0007669"/>
    <property type="project" value="UniProtKB-SubCell"/>
</dbReference>
<dbReference type="PANTHER" id="PTHR24305:SF166">
    <property type="entry name" value="CYTOCHROME P450 12A4, MITOCHONDRIAL-RELATED"/>
    <property type="match status" value="1"/>
</dbReference>
<dbReference type="InterPro" id="IPR001128">
    <property type="entry name" value="Cyt_P450"/>
</dbReference>
<protein>
    <recommendedName>
        <fullName evidence="17">Cytochrome P450</fullName>
    </recommendedName>
</protein>
<dbReference type="STRING" id="578458.D8QLE4"/>
<feature type="region of interest" description="Disordered" evidence="14">
    <location>
        <begin position="582"/>
        <end position="746"/>
    </location>
</feature>
<evidence type="ECO:0008006" key="17">
    <source>
        <dbReference type="Google" id="ProtNLM"/>
    </source>
</evidence>
<proteinExistence type="inferred from homology"/>
<evidence type="ECO:0000256" key="5">
    <source>
        <dbReference type="ARBA" id="ARBA00022617"/>
    </source>
</evidence>
<dbReference type="Gene3D" id="1.10.630.10">
    <property type="entry name" value="Cytochrome P450"/>
    <property type="match status" value="1"/>
</dbReference>
<evidence type="ECO:0000256" key="2">
    <source>
        <dbReference type="ARBA" id="ARBA00004370"/>
    </source>
</evidence>
<dbReference type="OMA" id="IDVQKWM"/>
<feature type="compositionally biased region" description="Basic and acidic residues" evidence="14">
    <location>
        <begin position="629"/>
        <end position="640"/>
    </location>
</feature>
<dbReference type="PRINTS" id="PR00385">
    <property type="entry name" value="P450"/>
</dbReference>
<dbReference type="PRINTS" id="PR00463">
    <property type="entry name" value="EP450I"/>
</dbReference>
<dbReference type="eggNOG" id="KOG0157">
    <property type="taxonomic scope" value="Eukaryota"/>
</dbReference>
<dbReference type="InterPro" id="IPR050121">
    <property type="entry name" value="Cytochrome_P450_monoxygenase"/>
</dbReference>
<evidence type="ECO:0000256" key="13">
    <source>
        <dbReference type="PIRSR" id="PIRSR602401-1"/>
    </source>
</evidence>
<dbReference type="InterPro" id="IPR002401">
    <property type="entry name" value="Cyt_P450_E_grp-I"/>
</dbReference>
<accession>D8QLE4</accession>
<comment type="pathway">
    <text evidence="3">Secondary metabolite biosynthesis; terpenoid biosynthesis.</text>
</comment>
<dbReference type="Proteomes" id="UP000007431">
    <property type="component" value="Unassembled WGS sequence"/>
</dbReference>
<reference evidence="15 16" key="1">
    <citation type="journal article" date="2010" name="Nat. Biotechnol.">
        <title>Genome sequence of the model mushroom Schizophyllum commune.</title>
        <authorList>
            <person name="Ohm R.A."/>
            <person name="de Jong J.F."/>
            <person name="Lugones L.G."/>
            <person name="Aerts A."/>
            <person name="Kothe E."/>
            <person name="Stajich J.E."/>
            <person name="de Vries R.P."/>
            <person name="Record E."/>
            <person name="Levasseur A."/>
            <person name="Baker S.E."/>
            <person name="Bartholomew K.A."/>
            <person name="Coutinho P.M."/>
            <person name="Erdmann S."/>
            <person name="Fowler T.J."/>
            <person name="Gathman A.C."/>
            <person name="Lombard V."/>
            <person name="Henrissat B."/>
            <person name="Knabe N."/>
            <person name="Kuees U."/>
            <person name="Lilly W.W."/>
            <person name="Lindquist E."/>
            <person name="Lucas S."/>
            <person name="Magnuson J.K."/>
            <person name="Piumi F."/>
            <person name="Raudaskoski M."/>
            <person name="Salamov A."/>
            <person name="Schmutz J."/>
            <person name="Schwarze F.W.M.R."/>
            <person name="vanKuyk P.A."/>
            <person name="Horton J.S."/>
            <person name="Grigoriev I.V."/>
            <person name="Woesten H.A.B."/>
        </authorList>
    </citation>
    <scope>NUCLEOTIDE SEQUENCE [LARGE SCALE GENOMIC DNA]</scope>
    <source>
        <strain evidence="16">H4-8 / FGSC 9210</strain>
    </source>
</reference>
<dbReference type="OrthoDB" id="1470350at2759"/>
<dbReference type="VEuPathDB" id="FungiDB:SCHCODRAFT_02594763"/>
<evidence type="ECO:0000256" key="12">
    <source>
        <dbReference type="ARBA" id="ARBA00023136"/>
    </source>
</evidence>
<dbReference type="Pfam" id="PF00067">
    <property type="entry name" value="p450"/>
    <property type="match status" value="1"/>
</dbReference>
<dbReference type="HOGENOM" id="CLU_001570_5_11_1"/>
<evidence type="ECO:0000256" key="3">
    <source>
        <dbReference type="ARBA" id="ARBA00004721"/>
    </source>
</evidence>
<evidence type="ECO:0000256" key="1">
    <source>
        <dbReference type="ARBA" id="ARBA00001971"/>
    </source>
</evidence>
<evidence type="ECO:0000256" key="8">
    <source>
        <dbReference type="ARBA" id="ARBA00022989"/>
    </source>
</evidence>
<feature type="compositionally biased region" description="Basic and acidic residues" evidence="14">
    <location>
        <begin position="647"/>
        <end position="656"/>
    </location>
</feature>
<evidence type="ECO:0000256" key="6">
    <source>
        <dbReference type="ARBA" id="ARBA00022692"/>
    </source>
</evidence>
<evidence type="ECO:0000256" key="10">
    <source>
        <dbReference type="ARBA" id="ARBA00023004"/>
    </source>
</evidence>
<keyword evidence="7 13" id="KW-0479">Metal-binding</keyword>
<keyword evidence="8" id="KW-1133">Transmembrane helix</keyword>
<dbReference type="GO" id="GO:0020037">
    <property type="term" value="F:heme binding"/>
    <property type="evidence" value="ECO:0007669"/>
    <property type="project" value="InterPro"/>
</dbReference>
<dbReference type="GeneID" id="9588908"/>
<feature type="binding site" description="axial binding residue" evidence="13">
    <location>
        <position position="492"/>
    </location>
    <ligand>
        <name>heme</name>
        <dbReference type="ChEBI" id="CHEBI:30413"/>
    </ligand>
    <ligandPart>
        <name>Fe</name>
        <dbReference type="ChEBI" id="CHEBI:18248"/>
    </ligandPart>
</feature>
<organism evidence="16">
    <name type="scientific">Schizophyllum commune (strain H4-8 / FGSC 9210)</name>
    <name type="common">Split gill fungus</name>
    <dbReference type="NCBI Taxonomy" id="578458"/>
    <lineage>
        <taxon>Eukaryota</taxon>
        <taxon>Fungi</taxon>
        <taxon>Dikarya</taxon>
        <taxon>Basidiomycota</taxon>
        <taxon>Agaricomycotina</taxon>
        <taxon>Agaricomycetes</taxon>
        <taxon>Agaricomycetidae</taxon>
        <taxon>Agaricales</taxon>
        <taxon>Schizophyllaceae</taxon>
        <taxon>Schizophyllum</taxon>
    </lineage>
</organism>
<evidence type="ECO:0000256" key="11">
    <source>
        <dbReference type="ARBA" id="ARBA00023033"/>
    </source>
</evidence>
<keyword evidence="11" id="KW-0503">Monooxygenase</keyword>
<dbReference type="GO" id="GO:0004497">
    <property type="term" value="F:monooxygenase activity"/>
    <property type="evidence" value="ECO:0007669"/>
    <property type="project" value="UniProtKB-KW"/>
</dbReference>
<evidence type="ECO:0000313" key="16">
    <source>
        <dbReference type="Proteomes" id="UP000007431"/>
    </source>
</evidence>
<comment type="cofactor">
    <cofactor evidence="1 13">
        <name>heme</name>
        <dbReference type="ChEBI" id="CHEBI:30413"/>
    </cofactor>
</comment>
<keyword evidence="12" id="KW-0472">Membrane</keyword>
<dbReference type="InterPro" id="IPR036396">
    <property type="entry name" value="Cyt_P450_sf"/>
</dbReference>
<keyword evidence="9" id="KW-0560">Oxidoreductase</keyword>
<name>D8QLE4_SCHCM</name>
<dbReference type="RefSeq" id="XP_003026149.1">
    <property type="nucleotide sequence ID" value="XM_003026103.1"/>
</dbReference>
<keyword evidence="10 13" id="KW-0408">Iron</keyword>
<gene>
    <name evidence="15" type="ORF">SCHCODRAFT_114664</name>
</gene>
<dbReference type="AlphaFoldDB" id="D8QLE4"/>
<feature type="compositionally biased region" description="Low complexity" evidence="14">
    <location>
        <begin position="582"/>
        <end position="592"/>
    </location>
</feature>